<keyword evidence="2" id="KW-0808">Transferase</keyword>
<gene>
    <name evidence="2" type="ORF">Enr10x_03940</name>
</gene>
<dbReference type="Proteomes" id="UP000315647">
    <property type="component" value="Chromosome"/>
</dbReference>
<dbReference type="NCBIfam" id="NF040521">
    <property type="entry name" value="C45_proenzyme"/>
    <property type="match status" value="1"/>
</dbReference>
<dbReference type="Gene3D" id="1.10.10.2120">
    <property type="match status" value="1"/>
</dbReference>
<evidence type="ECO:0000313" key="2">
    <source>
        <dbReference type="EMBL" id="QDT25100.1"/>
    </source>
</evidence>
<dbReference type="InterPro" id="IPR005079">
    <property type="entry name" value="Peptidase_C45_hydrolase"/>
</dbReference>
<keyword evidence="3" id="KW-1185">Reference proteome</keyword>
<dbReference type="InterPro" id="IPR047801">
    <property type="entry name" value="Peptidase_C45"/>
</dbReference>
<protein>
    <submittedName>
        <fullName evidence="2">Acyl-coenzyme A:6-aminopenicillanic acid acyl-transferase</fullName>
    </submittedName>
</protein>
<reference evidence="2 3" key="1">
    <citation type="submission" date="2019-03" db="EMBL/GenBank/DDBJ databases">
        <title>Deep-cultivation of Planctomycetes and their phenomic and genomic characterization uncovers novel biology.</title>
        <authorList>
            <person name="Wiegand S."/>
            <person name="Jogler M."/>
            <person name="Boedeker C."/>
            <person name="Pinto D."/>
            <person name="Vollmers J."/>
            <person name="Rivas-Marin E."/>
            <person name="Kohn T."/>
            <person name="Peeters S.H."/>
            <person name="Heuer A."/>
            <person name="Rast P."/>
            <person name="Oberbeckmann S."/>
            <person name="Bunk B."/>
            <person name="Jeske O."/>
            <person name="Meyerdierks A."/>
            <person name="Storesund J.E."/>
            <person name="Kallscheuer N."/>
            <person name="Luecker S."/>
            <person name="Lage O.M."/>
            <person name="Pohl T."/>
            <person name="Merkel B.J."/>
            <person name="Hornburger P."/>
            <person name="Mueller R.-W."/>
            <person name="Bruemmer F."/>
            <person name="Labrenz M."/>
            <person name="Spormann A.M."/>
            <person name="Op den Camp H."/>
            <person name="Overmann J."/>
            <person name="Amann R."/>
            <person name="Jetten M.S.M."/>
            <person name="Mascher T."/>
            <person name="Medema M.H."/>
            <person name="Devos D.P."/>
            <person name="Kaster A.-K."/>
            <person name="Ovreas L."/>
            <person name="Rohde M."/>
            <person name="Galperin M.Y."/>
            <person name="Jogler C."/>
        </authorList>
    </citation>
    <scope>NUCLEOTIDE SEQUENCE [LARGE SCALE GENOMIC DNA]</scope>
    <source>
        <strain evidence="2 3">Enr10</strain>
    </source>
</reference>
<feature type="domain" description="Peptidase C45 hydrolase" evidence="1">
    <location>
        <begin position="116"/>
        <end position="339"/>
    </location>
</feature>
<evidence type="ECO:0000259" key="1">
    <source>
        <dbReference type="Pfam" id="PF03417"/>
    </source>
</evidence>
<dbReference type="InterPro" id="IPR047794">
    <property type="entry name" value="C45_proenzyme-like"/>
</dbReference>
<dbReference type="RefSeq" id="WP_145447984.1">
    <property type="nucleotide sequence ID" value="NZ_CP037421.1"/>
</dbReference>
<dbReference type="EMBL" id="CP037421">
    <property type="protein sequence ID" value="QDT25100.1"/>
    <property type="molecule type" value="Genomic_DNA"/>
</dbReference>
<organism evidence="2 3">
    <name type="scientific">Gimesia panareensis</name>
    <dbReference type="NCBI Taxonomy" id="2527978"/>
    <lineage>
        <taxon>Bacteria</taxon>
        <taxon>Pseudomonadati</taxon>
        <taxon>Planctomycetota</taxon>
        <taxon>Planctomycetia</taxon>
        <taxon>Planctomycetales</taxon>
        <taxon>Planctomycetaceae</taxon>
        <taxon>Gimesia</taxon>
    </lineage>
</organism>
<sequence>MSLLDRYPEIEVAGTPREMGRQLGDATREEIKTFCEVALQRLDETMQVSRQRAQELSEQCLPAAKEYSADCIEELEGVAEAVDVPFWKIMLLQVRNQFTPEPDAGCTSLCVPTPSGKGAIVAQNWDNDPALDPFTIMLTRRPTGKPALMTLTQAGLISYIGFNSAGIGACLNSLPAPSRSRGVPHYFTLRELYEAHSLSGAVEAIRRAERAIPANIMLATPEGPADLEVTIDSVQVLRPEGTSWITHTNHCLHPELCQYNEQFPELIGSHPRKARIDELLQASSADPGVEEIKAALRDHQGHPRSICRHVNDDPDHGYWQTVFSVIIEPEEQRMHVSRGTPCSAEYEVYQL</sequence>
<dbReference type="Gene3D" id="3.60.60.10">
    <property type="entry name" value="Penicillin V Acylase, Chain A"/>
    <property type="match status" value="1"/>
</dbReference>
<dbReference type="PANTHER" id="PTHR34180:SF1">
    <property type="entry name" value="BETA-ALANYL-DOPAMINE_CARCININE HYDROLASE"/>
    <property type="match status" value="1"/>
</dbReference>
<proteinExistence type="predicted"/>
<dbReference type="AlphaFoldDB" id="A0A517Q0F0"/>
<name>A0A517Q0F0_9PLAN</name>
<dbReference type="Pfam" id="PF03417">
    <property type="entry name" value="AAT"/>
    <property type="match status" value="1"/>
</dbReference>
<evidence type="ECO:0000313" key="3">
    <source>
        <dbReference type="Proteomes" id="UP000315647"/>
    </source>
</evidence>
<accession>A0A517Q0F0</accession>
<dbReference type="GO" id="GO:0016740">
    <property type="term" value="F:transferase activity"/>
    <property type="evidence" value="ECO:0007669"/>
    <property type="project" value="UniProtKB-KW"/>
</dbReference>
<dbReference type="PANTHER" id="PTHR34180">
    <property type="entry name" value="PEPTIDASE C45"/>
    <property type="match status" value="1"/>
</dbReference>